<dbReference type="RefSeq" id="WP_109533803.1">
    <property type="nucleotide sequence ID" value="NZ_QEYD01000007.1"/>
</dbReference>
<keyword evidence="4" id="KW-0804">Transcription</keyword>
<dbReference type="GO" id="GO:0006351">
    <property type="term" value="P:DNA-templated transcription"/>
    <property type="evidence" value="ECO:0007669"/>
    <property type="project" value="TreeGrafter"/>
</dbReference>
<dbReference type="InterPro" id="IPR036388">
    <property type="entry name" value="WH-like_DNA-bd_sf"/>
</dbReference>
<dbReference type="GO" id="GO:0043565">
    <property type="term" value="F:sequence-specific DNA binding"/>
    <property type="evidence" value="ECO:0007669"/>
    <property type="project" value="TreeGrafter"/>
</dbReference>
<dbReference type="GeneID" id="94365857"/>
<dbReference type="Proteomes" id="UP000244940">
    <property type="component" value="Unassembled WGS sequence"/>
</dbReference>
<evidence type="ECO:0000256" key="4">
    <source>
        <dbReference type="ARBA" id="ARBA00023163"/>
    </source>
</evidence>
<comment type="similarity">
    <text evidence="1">Belongs to the LysR transcriptional regulatory family.</text>
</comment>
<dbReference type="GO" id="GO:0003700">
    <property type="term" value="F:DNA-binding transcription factor activity"/>
    <property type="evidence" value="ECO:0007669"/>
    <property type="project" value="InterPro"/>
</dbReference>
<proteinExistence type="inferred from homology"/>
<dbReference type="Gene3D" id="1.10.10.10">
    <property type="entry name" value="Winged helix-like DNA-binding domain superfamily/Winged helix DNA-binding domain"/>
    <property type="match status" value="1"/>
</dbReference>
<evidence type="ECO:0000313" key="6">
    <source>
        <dbReference type="EMBL" id="PWE28297.1"/>
    </source>
</evidence>
<sequence length="284" mass="30906">MSRRNLPLTALRAFEVFGTTGSMSAAAATLGVTHSAVSRQIRQLEERLGVALVEGPRNATRPTEAGAQLLPMLSRGFDTLEEALRALPRQTDSIDVSSLATFAMRWLIPRLHRFQTQHPGLRVRLTSDYAPVDTSPSGPDVAIRVGTGGWPAGWGIDPLFPDTIGPVIAPRWEADVTRDFARIPRLSASSRLGTWETWAQAAGHALSPAKPTEFEHFHYKIEAALSGLGAAVLPEVLIRAELAAGRLIAPYGFQSSGMTYVALTRPDPSRPARLFRDWLLAQAR</sequence>
<organism evidence="6 7">
    <name type="scientific">Pararhodobacter marinus</name>
    <dbReference type="NCBI Taxonomy" id="2184063"/>
    <lineage>
        <taxon>Bacteria</taxon>
        <taxon>Pseudomonadati</taxon>
        <taxon>Pseudomonadota</taxon>
        <taxon>Alphaproteobacteria</taxon>
        <taxon>Rhodobacterales</taxon>
        <taxon>Paracoccaceae</taxon>
        <taxon>Pararhodobacter</taxon>
    </lineage>
</organism>
<dbReference type="InterPro" id="IPR005119">
    <property type="entry name" value="LysR_subst-bd"/>
</dbReference>
<dbReference type="InterPro" id="IPR000847">
    <property type="entry name" value="LysR_HTH_N"/>
</dbReference>
<evidence type="ECO:0000256" key="1">
    <source>
        <dbReference type="ARBA" id="ARBA00009437"/>
    </source>
</evidence>
<feature type="domain" description="HTH lysR-type" evidence="5">
    <location>
        <begin position="6"/>
        <end position="63"/>
    </location>
</feature>
<keyword evidence="7" id="KW-1185">Reference proteome</keyword>
<dbReference type="InterPro" id="IPR058163">
    <property type="entry name" value="LysR-type_TF_proteobact-type"/>
</dbReference>
<dbReference type="PROSITE" id="PS50931">
    <property type="entry name" value="HTH_LYSR"/>
    <property type="match status" value="1"/>
</dbReference>
<comment type="caution">
    <text evidence="6">The sequence shown here is derived from an EMBL/GenBank/DDBJ whole genome shotgun (WGS) entry which is preliminary data.</text>
</comment>
<protein>
    <submittedName>
        <fullName evidence="6">LysR family transcriptional regulator</fullName>
    </submittedName>
</protein>
<dbReference type="Pfam" id="PF03466">
    <property type="entry name" value="LysR_substrate"/>
    <property type="match status" value="1"/>
</dbReference>
<gene>
    <name evidence="6" type="ORF">C4N9_13245</name>
</gene>
<evidence type="ECO:0000313" key="7">
    <source>
        <dbReference type="Proteomes" id="UP000244940"/>
    </source>
</evidence>
<name>A0A2U2C8V7_9RHOB</name>
<dbReference type="Pfam" id="PF00126">
    <property type="entry name" value="HTH_1"/>
    <property type="match status" value="1"/>
</dbReference>
<accession>A0A2U2C8V7</accession>
<dbReference type="EMBL" id="QEYD01000007">
    <property type="protein sequence ID" value="PWE28297.1"/>
    <property type="molecule type" value="Genomic_DNA"/>
</dbReference>
<dbReference type="SUPFAM" id="SSF53850">
    <property type="entry name" value="Periplasmic binding protein-like II"/>
    <property type="match status" value="1"/>
</dbReference>
<keyword evidence="2" id="KW-0805">Transcription regulation</keyword>
<dbReference type="PANTHER" id="PTHR30537:SF74">
    <property type="entry name" value="HTH-TYPE TRANSCRIPTIONAL REGULATOR TRPI"/>
    <property type="match status" value="1"/>
</dbReference>
<reference evidence="6 7" key="1">
    <citation type="submission" date="2018-05" db="EMBL/GenBank/DDBJ databases">
        <title>Pararhodobacter marina sp. nov., isolated from deep-sea water of the Indian Ocean.</title>
        <authorList>
            <person name="Lai Q.Sr."/>
            <person name="Liu X."/>
            <person name="Shao Z."/>
        </authorList>
    </citation>
    <scope>NUCLEOTIDE SEQUENCE [LARGE SCALE GENOMIC DNA]</scope>
    <source>
        <strain evidence="6 7">CIC4N-9</strain>
    </source>
</reference>
<dbReference type="OrthoDB" id="9813056at2"/>
<evidence type="ECO:0000256" key="3">
    <source>
        <dbReference type="ARBA" id="ARBA00023125"/>
    </source>
</evidence>
<dbReference type="InterPro" id="IPR036390">
    <property type="entry name" value="WH_DNA-bd_sf"/>
</dbReference>
<dbReference type="Gene3D" id="3.40.190.10">
    <property type="entry name" value="Periplasmic binding protein-like II"/>
    <property type="match status" value="2"/>
</dbReference>
<dbReference type="PANTHER" id="PTHR30537">
    <property type="entry name" value="HTH-TYPE TRANSCRIPTIONAL REGULATOR"/>
    <property type="match status" value="1"/>
</dbReference>
<evidence type="ECO:0000259" key="5">
    <source>
        <dbReference type="PROSITE" id="PS50931"/>
    </source>
</evidence>
<evidence type="ECO:0000256" key="2">
    <source>
        <dbReference type="ARBA" id="ARBA00023015"/>
    </source>
</evidence>
<keyword evidence="3" id="KW-0238">DNA-binding</keyword>
<dbReference type="AlphaFoldDB" id="A0A2U2C8V7"/>
<dbReference type="SUPFAM" id="SSF46785">
    <property type="entry name" value="Winged helix' DNA-binding domain"/>
    <property type="match status" value="1"/>
</dbReference>